<dbReference type="Proteomes" id="UP000594688">
    <property type="component" value="Chromosome"/>
</dbReference>
<feature type="transmembrane region" description="Helical" evidence="5">
    <location>
        <begin position="186"/>
        <end position="207"/>
    </location>
</feature>
<dbReference type="PROSITE" id="PS51006">
    <property type="entry name" value="PABS_2"/>
    <property type="match status" value="1"/>
</dbReference>
<dbReference type="HAMAP" id="MF_00198">
    <property type="entry name" value="Spermidine_synth"/>
    <property type="match status" value="1"/>
</dbReference>
<keyword evidence="5" id="KW-1133">Transmembrane helix</keyword>
<dbReference type="InterPro" id="IPR030374">
    <property type="entry name" value="PABS"/>
</dbReference>
<dbReference type="SUPFAM" id="SSF53335">
    <property type="entry name" value="S-adenosyl-L-methionine-dependent methyltransferases"/>
    <property type="match status" value="1"/>
</dbReference>
<comment type="caution">
    <text evidence="5 6">Lacks conserved residue(s) required for the propagation of feature annotation.</text>
</comment>
<dbReference type="EMBL" id="CP048685">
    <property type="protein sequence ID" value="QPJ63672.1"/>
    <property type="molecule type" value="Genomic_DNA"/>
</dbReference>
<dbReference type="Gene3D" id="1.20.1250.20">
    <property type="entry name" value="MFS general substrate transporter like domains"/>
    <property type="match status" value="1"/>
</dbReference>
<dbReference type="EC" id="2.5.1.16" evidence="5"/>
<comment type="function">
    <text evidence="5">Catalyzes the irreversible transfer of a propylamine group from the amino donor S-adenosylmethioninamine (decarboxy-AdoMet) to putrescine (1,4-diaminobutane) to yield spermidine.</text>
</comment>
<accession>A0A7T0BZB2</accession>
<feature type="binding site" evidence="5">
    <location>
        <position position="577"/>
    </location>
    <ligand>
        <name>S-methyl-5'-thioadenosine</name>
        <dbReference type="ChEBI" id="CHEBI:17509"/>
    </ligand>
</feature>
<evidence type="ECO:0000256" key="2">
    <source>
        <dbReference type="ARBA" id="ARBA00022679"/>
    </source>
</evidence>
<dbReference type="KEGG" id="nli:G3M70_01440"/>
<dbReference type="PANTHER" id="PTHR11558">
    <property type="entry name" value="SPERMIDINE/SPERMINE SYNTHASE"/>
    <property type="match status" value="1"/>
</dbReference>
<dbReference type="SUPFAM" id="SSF103473">
    <property type="entry name" value="MFS general substrate transporter"/>
    <property type="match status" value="1"/>
</dbReference>
<feature type="transmembrane region" description="Helical" evidence="5">
    <location>
        <begin position="77"/>
        <end position="99"/>
    </location>
</feature>
<comment type="pathway">
    <text evidence="5">Amine and polyamine biosynthesis; spermidine biosynthesis; spermidine from putrescine: step 1/1.</text>
</comment>
<dbReference type="Gene3D" id="3.40.50.150">
    <property type="entry name" value="Vaccinia Virus protein VP39"/>
    <property type="match status" value="1"/>
</dbReference>
<keyword evidence="3 5" id="KW-0745">Spermidine biosynthesis</keyword>
<evidence type="ECO:0000256" key="5">
    <source>
        <dbReference type="HAMAP-Rule" id="MF_00198"/>
    </source>
</evidence>
<feature type="domain" description="PABS" evidence="7">
    <location>
        <begin position="464"/>
        <end position="711"/>
    </location>
</feature>
<feature type="transmembrane region" description="Helical" evidence="5">
    <location>
        <begin position="444"/>
        <end position="462"/>
    </location>
</feature>
<dbReference type="UniPathway" id="UPA00248">
    <property type="reaction ID" value="UER00314"/>
</dbReference>
<feature type="transmembrane region" description="Helical" evidence="5">
    <location>
        <begin position="352"/>
        <end position="371"/>
    </location>
</feature>
<dbReference type="InterPro" id="IPR029063">
    <property type="entry name" value="SAM-dependent_MTases_sf"/>
</dbReference>
<feature type="transmembrane region" description="Helical" evidence="5">
    <location>
        <begin position="157"/>
        <end position="180"/>
    </location>
</feature>
<evidence type="ECO:0000259" key="7">
    <source>
        <dbReference type="PROSITE" id="PS51006"/>
    </source>
</evidence>
<dbReference type="GO" id="GO:0004766">
    <property type="term" value="F:spermidine synthase activity"/>
    <property type="evidence" value="ECO:0007669"/>
    <property type="project" value="UniProtKB-UniRule"/>
</dbReference>
<evidence type="ECO:0000256" key="3">
    <source>
        <dbReference type="ARBA" id="ARBA00023066"/>
    </source>
</evidence>
<sequence>MFESDSLRSLRFLPGLCLFASGAASLTYELVWIRQLSLVFGGTLYAISTVLCAFMTGLALGSWLVSLWLKRSQPRNLFLLYGTLEALIGIYGLVFPWLLEATTPLYPLLVSIAGEGPGLYFLEFLWGTLLMLPSTFLMGATLPVLGTWSVGQRTDSILSNVSWLYGMNTAGAVAGCLFTQFLTIKWLGIAGANLVAVILNGLVFLLCRLFNPSNESSDPPKKPARQSQDISVTPKASWCLLGLFAFSGLVALSAEILWTRVLVIPLGSSLYSFALILAAFLFGIAFGSLVADRLFKNHSRIKTFLILEGSLGLLGLLMIPLFDQITPLTSWLDAHFYDTGNTAFKTLTLRSAVAFLLMFPPAFGFGLIFPIANQIHLSLFENVSTTMGGSYAVNTIGSILGTVLTPFVFIPLWGIERSLFILFGSLLLMTCLIVLFIPEFKKRARTVPAFAIIVIALGFWIIKPGIATDQLGKNNLSRIDHGSSSRELKLVDYLEGDFSTLSVVEDKKKKTRTLFVNGFSTATVSEQFGGTSYMQAMGFVPMMLHPKPKDALVICFGTGNTIGTVASFPEVQVDGVEIDRNVLSMAHWFSEWNGDVRNKSNVNFYIQDGRQFVQWSEKKYDVITLEPMHPAHAGVAHLYSSEFYEQARGRLNPGGIMMQWLPLHLLNSEDSLAVLKTFKQSFPHTTLWNSYLTRIVLLVGSDQPLKLDPQNFLNRMQNPDVGRAGGEIGVRSFLDFLDFYITDADYLNPILEGSSLITDNRPILEHSAVNLLPPFARETDETFLNFLLGRIGKFPNVIGLTSNNKTLLRSEFEKRTAQRLSVFSQRYQGPGTQAFQSKSYSEGLQAVSDFMEKKSGKWIGLSDAGWKEKGVGGDG</sequence>
<protein>
    <recommendedName>
        <fullName evidence="5">Polyamine aminopropyltransferase</fullName>
    </recommendedName>
    <alternativeName>
        <fullName evidence="5">Putrescine aminopropyltransferase</fullName>
        <shortName evidence="5">PAPT</shortName>
    </alternativeName>
    <alternativeName>
        <fullName evidence="5">Spermidine synthase</fullName>
        <shortName evidence="5">SPDS</shortName>
        <shortName evidence="5">SPDSY</shortName>
        <ecNumber evidence="5">2.5.1.16</ecNumber>
    </alternativeName>
</protein>
<evidence type="ECO:0000313" key="8">
    <source>
        <dbReference type="EMBL" id="QPJ63672.1"/>
    </source>
</evidence>
<evidence type="ECO:0000256" key="1">
    <source>
        <dbReference type="ARBA" id="ARBA00007867"/>
    </source>
</evidence>
<comment type="subcellular location">
    <subcellularLocation>
        <location evidence="5">Cell membrane</location>
        <topology evidence="5">Multi-pass membrane protein</topology>
    </subcellularLocation>
</comment>
<evidence type="ECO:0000256" key="6">
    <source>
        <dbReference type="PROSITE-ProRule" id="PRU00354"/>
    </source>
</evidence>
<evidence type="ECO:0000313" key="9">
    <source>
        <dbReference type="Proteomes" id="UP000594688"/>
    </source>
</evidence>
<comment type="subunit">
    <text evidence="5">Homodimer or homotetramer.</text>
</comment>
<gene>
    <name evidence="5" type="primary">speE</name>
    <name evidence="8" type="ORF">G3M70_01440</name>
</gene>
<dbReference type="CDD" id="cd02440">
    <property type="entry name" value="AdoMet_MTases"/>
    <property type="match status" value="1"/>
</dbReference>
<dbReference type="GO" id="GO:0008295">
    <property type="term" value="P:spermidine biosynthetic process"/>
    <property type="evidence" value="ECO:0007669"/>
    <property type="project" value="UniProtKB-UniRule"/>
</dbReference>
<feature type="transmembrane region" description="Helical" evidence="5">
    <location>
        <begin position="303"/>
        <end position="322"/>
    </location>
</feature>
<keyword evidence="5" id="KW-0472">Membrane</keyword>
<dbReference type="GO" id="GO:0005829">
    <property type="term" value="C:cytosol"/>
    <property type="evidence" value="ECO:0007669"/>
    <property type="project" value="TreeGrafter"/>
</dbReference>
<dbReference type="AlphaFoldDB" id="A0A7T0BZB2"/>
<comment type="similarity">
    <text evidence="1 5">Belongs to the spermidine/spermine synthase family.</text>
</comment>
<keyword evidence="5" id="KW-0812">Transmembrane</keyword>
<keyword evidence="2 5" id="KW-0808">Transferase</keyword>
<keyword evidence="5" id="KW-1003">Cell membrane</keyword>
<feature type="transmembrane region" description="Helical" evidence="5">
    <location>
        <begin position="119"/>
        <end position="145"/>
    </location>
</feature>
<organism evidence="8 9">
    <name type="scientific">Candidatus Nitronauta litoralis</name>
    <dbReference type="NCBI Taxonomy" id="2705533"/>
    <lineage>
        <taxon>Bacteria</taxon>
        <taxon>Pseudomonadati</taxon>
        <taxon>Nitrospinota/Tectimicrobiota group</taxon>
        <taxon>Nitrospinota</taxon>
        <taxon>Nitrospinia</taxon>
        <taxon>Nitrospinales</taxon>
        <taxon>Nitrospinaceae</taxon>
        <taxon>Candidatus Nitronauta</taxon>
    </lineage>
</organism>
<feature type="transmembrane region" description="Helical" evidence="5">
    <location>
        <begin position="391"/>
        <end position="413"/>
    </location>
</feature>
<dbReference type="InterPro" id="IPR001045">
    <property type="entry name" value="Spermi_synthase"/>
</dbReference>
<feature type="transmembrane region" description="Helical" evidence="5">
    <location>
        <begin position="238"/>
        <end position="258"/>
    </location>
</feature>
<comment type="caution">
    <text evidence="5">Lacks the conserved Asp active site.</text>
</comment>
<evidence type="ECO:0000256" key="4">
    <source>
        <dbReference type="ARBA" id="ARBA00023115"/>
    </source>
</evidence>
<name>A0A7T0BZB2_9BACT</name>
<feature type="binding site" evidence="5">
    <location>
        <begin position="608"/>
        <end position="609"/>
    </location>
    <ligand>
        <name>S-methyl-5'-thioadenosine</name>
        <dbReference type="ChEBI" id="CHEBI:17509"/>
    </ligand>
</feature>
<feature type="transmembrane region" description="Helical" evidence="5">
    <location>
        <begin position="419"/>
        <end position="437"/>
    </location>
</feature>
<dbReference type="NCBIfam" id="NF037959">
    <property type="entry name" value="MFS_SpdSyn"/>
    <property type="match status" value="1"/>
</dbReference>
<dbReference type="PANTHER" id="PTHR11558:SF11">
    <property type="entry name" value="SPERMIDINE SYNTHASE"/>
    <property type="match status" value="1"/>
</dbReference>
<feature type="transmembrane region" description="Helical" evidence="5">
    <location>
        <begin position="270"/>
        <end position="291"/>
    </location>
</feature>
<proteinExistence type="inferred from homology"/>
<keyword evidence="4 5" id="KW-0620">Polyamine biosynthesis</keyword>
<feature type="transmembrane region" description="Helical" evidence="5">
    <location>
        <begin position="45"/>
        <end position="65"/>
    </location>
</feature>
<reference evidence="8 9" key="1">
    <citation type="submission" date="2020-02" db="EMBL/GenBank/DDBJ databases">
        <title>Genomic and physiological characterization of two novel Nitrospinaceae genera.</title>
        <authorList>
            <person name="Mueller A.J."/>
            <person name="Jung M.-Y."/>
            <person name="Strachan C.R."/>
            <person name="Herbold C.W."/>
            <person name="Kirkegaard R.H."/>
            <person name="Daims H."/>
        </authorList>
    </citation>
    <scope>NUCLEOTIDE SEQUENCE [LARGE SCALE GENOMIC DNA]</scope>
    <source>
        <strain evidence="8">EB</strain>
    </source>
</reference>
<dbReference type="InterPro" id="IPR036259">
    <property type="entry name" value="MFS_trans_sf"/>
</dbReference>
<dbReference type="Pfam" id="PF01564">
    <property type="entry name" value="Spermine_synth"/>
    <property type="match status" value="1"/>
</dbReference>
<dbReference type="GO" id="GO:0005886">
    <property type="term" value="C:plasma membrane"/>
    <property type="evidence" value="ECO:0007669"/>
    <property type="project" value="UniProtKB-SubCell"/>
</dbReference>
<feature type="transmembrane region" description="Helical" evidence="5">
    <location>
        <begin position="12"/>
        <end position="33"/>
    </location>
</feature>
<comment type="catalytic activity">
    <reaction evidence="5">
        <text>S-adenosyl 3-(methylsulfanyl)propylamine + putrescine = S-methyl-5'-thioadenosine + spermidine + H(+)</text>
        <dbReference type="Rhea" id="RHEA:12721"/>
        <dbReference type="ChEBI" id="CHEBI:15378"/>
        <dbReference type="ChEBI" id="CHEBI:17509"/>
        <dbReference type="ChEBI" id="CHEBI:57443"/>
        <dbReference type="ChEBI" id="CHEBI:57834"/>
        <dbReference type="ChEBI" id="CHEBI:326268"/>
        <dbReference type="EC" id="2.5.1.16"/>
    </reaction>
</comment>